<evidence type="ECO:0000313" key="2">
    <source>
        <dbReference type="EMBL" id="TXD73282.1"/>
    </source>
</evidence>
<dbReference type="SUPFAM" id="SSF55729">
    <property type="entry name" value="Acyl-CoA N-acyltransferases (Nat)"/>
    <property type="match status" value="1"/>
</dbReference>
<proteinExistence type="predicted"/>
<dbReference type="InterPro" id="IPR016181">
    <property type="entry name" value="Acyl_CoA_acyltransferase"/>
</dbReference>
<dbReference type="RefSeq" id="WP_111845622.1">
    <property type="nucleotide sequence ID" value="NZ_UEGI01000021.1"/>
</dbReference>
<dbReference type="EMBL" id="VORT01000005">
    <property type="protein sequence ID" value="TXD73282.1"/>
    <property type="molecule type" value="Genomic_DNA"/>
</dbReference>
<dbReference type="AlphaFoldDB" id="A0A5C6Z0U9"/>
<evidence type="ECO:0000313" key="3">
    <source>
        <dbReference type="Proteomes" id="UP000321497"/>
    </source>
</evidence>
<name>A0A5C6Z0U9_9FLAO</name>
<organism evidence="2 3">
    <name type="scientific">Aequorivita antarctica</name>
    <dbReference type="NCBI Taxonomy" id="153266"/>
    <lineage>
        <taxon>Bacteria</taxon>
        <taxon>Pseudomonadati</taxon>
        <taxon>Bacteroidota</taxon>
        <taxon>Flavobacteriia</taxon>
        <taxon>Flavobacteriales</taxon>
        <taxon>Flavobacteriaceae</taxon>
        <taxon>Aequorivita</taxon>
    </lineage>
</organism>
<keyword evidence="3" id="KW-1185">Reference proteome</keyword>
<dbReference type="InterPro" id="IPR000182">
    <property type="entry name" value="GNAT_dom"/>
</dbReference>
<sequence length="146" mass="17324">MIIRRAEIGDIKQIQIVRNSVKENTLSNPNLVTDKDCEEFIMQRGRGWVCEIDNKIIGFSIVDLKDNNIWALFLMPEFERQGIGRKLHDVMLNWYFDHTRTNLWLGTNPETRAEMFYRNAGWNEIGTHGIDEIKFEMSYENWIKNI</sequence>
<dbReference type="CDD" id="cd04301">
    <property type="entry name" value="NAT_SF"/>
    <property type="match status" value="1"/>
</dbReference>
<dbReference type="Pfam" id="PF00583">
    <property type="entry name" value="Acetyltransf_1"/>
    <property type="match status" value="1"/>
</dbReference>
<feature type="domain" description="N-acetyltransferase" evidence="1">
    <location>
        <begin position="1"/>
        <end position="142"/>
    </location>
</feature>
<evidence type="ECO:0000259" key="1">
    <source>
        <dbReference type="PROSITE" id="PS51186"/>
    </source>
</evidence>
<dbReference type="PROSITE" id="PS51186">
    <property type="entry name" value="GNAT"/>
    <property type="match status" value="1"/>
</dbReference>
<protein>
    <submittedName>
        <fullName evidence="2">GNAT family N-acetyltransferase</fullName>
    </submittedName>
</protein>
<dbReference type="Gene3D" id="3.40.630.30">
    <property type="match status" value="1"/>
</dbReference>
<keyword evidence="2" id="KW-0808">Transferase</keyword>
<dbReference type="OrthoDB" id="7356080at2"/>
<reference evidence="2 3" key="1">
    <citation type="submission" date="2019-08" db="EMBL/GenBank/DDBJ databases">
        <title>Genome of Aequorivita antarctica SW49 (type strain).</title>
        <authorList>
            <person name="Bowman J.P."/>
        </authorList>
    </citation>
    <scope>NUCLEOTIDE SEQUENCE [LARGE SCALE GENOMIC DNA]</scope>
    <source>
        <strain evidence="2 3">SW49</strain>
    </source>
</reference>
<gene>
    <name evidence="2" type="ORF">ESU54_09090</name>
</gene>
<comment type="caution">
    <text evidence="2">The sequence shown here is derived from an EMBL/GenBank/DDBJ whole genome shotgun (WGS) entry which is preliminary data.</text>
</comment>
<dbReference type="Proteomes" id="UP000321497">
    <property type="component" value="Unassembled WGS sequence"/>
</dbReference>
<dbReference type="GO" id="GO:0016747">
    <property type="term" value="F:acyltransferase activity, transferring groups other than amino-acyl groups"/>
    <property type="evidence" value="ECO:0007669"/>
    <property type="project" value="InterPro"/>
</dbReference>
<accession>A0A5C6Z0U9</accession>